<dbReference type="EMBL" id="LT629692">
    <property type="protein sequence ID" value="SDG65168.1"/>
    <property type="molecule type" value="Genomic_DNA"/>
</dbReference>
<dbReference type="InterPro" id="IPR010737">
    <property type="entry name" value="4-carb_acid_sugar_kinase_N"/>
</dbReference>
<sequence length="428" mass="43769">MSETGSHGLRVAFYGDDFTGSVDALLQFARHGWSGRLFVGLPDAAALKRAAAECDVVGIAGIARSLPTGQLDAELRPVLSALASLSPHVVQYKACSTADSSPQIGSLGRVIELGRELISDAPVPVLFAQPDFGRFTAFGHHFAAEGGVVYRLDRQPTMSTHPSTPMTESDLAVHLGRQTDLPIGSVFHPTYASADALVSALRDDDAAALVLDALDEAHLIAVGDALHALPGPVFAIGSGGLSTAVAAAEPGTQVALPVATDSTGPILAVSGSRSAQTRRQADAAAAAGWLVQPLELDEGRADAAASTVVEALAAGRSVVLTSDDADPTPVGSRPVLEAIAEAAASVISSAVSAGTTRRVIVCGGDTSSRITRLLGVESLSIAANPWGNIVLLHAASADPAIDGLELLLKGGQVGDVDLFERIRGLGER</sequence>
<dbReference type="InterPro" id="IPR031475">
    <property type="entry name" value="NBD_C"/>
</dbReference>
<name>A0A1G7VZY8_9MICO</name>
<feature type="domain" description="Four-carbon acid sugar kinase N-terminal" evidence="7">
    <location>
        <begin position="12"/>
        <end position="244"/>
    </location>
</feature>
<evidence type="ECO:0000256" key="6">
    <source>
        <dbReference type="ARBA" id="ARBA00023277"/>
    </source>
</evidence>
<evidence type="ECO:0000256" key="5">
    <source>
        <dbReference type="ARBA" id="ARBA00022840"/>
    </source>
</evidence>
<dbReference type="Gene3D" id="3.40.50.10840">
    <property type="entry name" value="Putative sugar-binding, N-terminal domain"/>
    <property type="match status" value="1"/>
</dbReference>
<evidence type="ECO:0000313" key="9">
    <source>
        <dbReference type="EMBL" id="SDG65168.1"/>
    </source>
</evidence>
<keyword evidence="6" id="KW-0119">Carbohydrate metabolism</keyword>
<dbReference type="Proteomes" id="UP000199009">
    <property type="component" value="Chromosome I"/>
</dbReference>
<dbReference type="Pfam" id="PF07005">
    <property type="entry name" value="SBD_N"/>
    <property type="match status" value="1"/>
</dbReference>
<keyword evidence="5" id="KW-0067">ATP-binding</keyword>
<reference evidence="9 10" key="1">
    <citation type="submission" date="2016-10" db="EMBL/GenBank/DDBJ databases">
        <authorList>
            <person name="de Groot N.N."/>
        </authorList>
    </citation>
    <scope>NUCLEOTIDE SEQUENCE [LARGE SCALE GENOMIC DNA]</scope>
    <source>
        <strain evidence="9 10">DSM 23142</strain>
    </source>
</reference>
<dbReference type="InterPro" id="IPR042213">
    <property type="entry name" value="NBD_C_sf"/>
</dbReference>
<evidence type="ECO:0000259" key="7">
    <source>
        <dbReference type="Pfam" id="PF07005"/>
    </source>
</evidence>
<dbReference type="OrthoDB" id="191465at2"/>
<protein>
    <submittedName>
        <fullName evidence="9">Uncharacterized conserved protein YgbK, DUF1537 family</fullName>
    </submittedName>
</protein>
<dbReference type="Pfam" id="PF17042">
    <property type="entry name" value="NBD_C"/>
    <property type="match status" value="1"/>
</dbReference>
<keyword evidence="2" id="KW-0808">Transferase</keyword>
<keyword evidence="4" id="KW-0418">Kinase</keyword>
<evidence type="ECO:0000259" key="8">
    <source>
        <dbReference type="Pfam" id="PF17042"/>
    </source>
</evidence>
<evidence type="ECO:0000313" key="10">
    <source>
        <dbReference type="Proteomes" id="UP000199009"/>
    </source>
</evidence>
<evidence type="ECO:0000256" key="1">
    <source>
        <dbReference type="ARBA" id="ARBA00005715"/>
    </source>
</evidence>
<evidence type="ECO:0000256" key="2">
    <source>
        <dbReference type="ARBA" id="ARBA00022679"/>
    </source>
</evidence>
<dbReference type="STRING" id="370764.SAMN04489810_0898"/>
<dbReference type="SUPFAM" id="SSF142764">
    <property type="entry name" value="YgbK-like"/>
    <property type="match status" value="1"/>
</dbReference>
<evidence type="ECO:0000256" key="3">
    <source>
        <dbReference type="ARBA" id="ARBA00022741"/>
    </source>
</evidence>
<accession>A0A1G7VZY8</accession>
<dbReference type="GO" id="GO:0016301">
    <property type="term" value="F:kinase activity"/>
    <property type="evidence" value="ECO:0007669"/>
    <property type="project" value="UniProtKB-KW"/>
</dbReference>
<dbReference type="RefSeq" id="WP_091486999.1">
    <property type="nucleotide sequence ID" value="NZ_LT629692.1"/>
</dbReference>
<proteinExistence type="inferred from homology"/>
<organism evidence="9 10">
    <name type="scientific">Microbacterium pygmaeum</name>
    <dbReference type="NCBI Taxonomy" id="370764"/>
    <lineage>
        <taxon>Bacteria</taxon>
        <taxon>Bacillati</taxon>
        <taxon>Actinomycetota</taxon>
        <taxon>Actinomycetes</taxon>
        <taxon>Micrococcales</taxon>
        <taxon>Microbacteriaceae</taxon>
        <taxon>Microbacterium</taxon>
    </lineage>
</organism>
<dbReference type="AlphaFoldDB" id="A0A1G7VZY8"/>
<comment type="similarity">
    <text evidence="1">Belongs to the four-carbon acid sugar kinase family.</text>
</comment>
<evidence type="ECO:0000256" key="4">
    <source>
        <dbReference type="ARBA" id="ARBA00022777"/>
    </source>
</evidence>
<keyword evidence="10" id="KW-1185">Reference proteome</keyword>
<dbReference type="GO" id="GO:0005524">
    <property type="term" value="F:ATP binding"/>
    <property type="evidence" value="ECO:0007669"/>
    <property type="project" value="UniProtKB-KW"/>
</dbReference>
<dbReference type="Gene3D" id="3.40.980.20">
    <property type="entry name" value="Four-carbon acid sugar kinase, nucleotide binding domain"/>
    <property type="match status" value="1"/>
</dbReference>
<keyword evidence="3" id="KW-0547">Nucleotide-binding</keyword>
<dbReference type="InterPro" id="IPR037051">
    <property type="entry name" value="4-carb_acid_sugar_kinase_N_sf"/>
</dbReference>
<feature type="domain" description="Four-carbon acid sugar kinase nucleotide binding" evidence="8">
    <location>
        <begin position="267"/>
        <end position="419"/>
    </location>
</feature>
<gene>
    <name evidence="9" type="ORF">SAMN04489810_0898</name>
</gene>